<dbReference type="OMA" id="LIEHFRM"/>
<dbReference type="HOGENOM" id="CLU_275398_0_0_1"/>
<dbReference type="InterPro" id="IPR055302">
    <property type="entry name" value="F-box_dom-containing"/>
</dbReference>
<proteinExistence type="predicted"/>
<dbReference type="Gramene" id="OPUNC12G16020.1">
    <property type="protein sequence ID" value="OPUNC12G16020.1"/>
    <property type="gene ID" value="OPUNC12G16020"/>
</dbReference>
<protein>
    <recommendedName>
        <fullName evidence="2">F-box/LRR-repeat protein 15/At3g58940/PEG3-like LRR domain-containing protein</fullName>
    </recommendedName>
</protein>
<feature type="domain" description="F-box/LRR-repeat protein 15/At3g58940/PEG3-like LRR" evidence="2">
    <location>
        <begin position="279"/>
        <end position="495"/>
    </location>
</feature>
<reference evidence="3" key="2">
    <citation type="submission" date="2018-05" db="EMBL/GenBank/DDBJ databases">
        <title>OpunRS2 (Oryza punctata Reference Sequence Version 2).</title>
        <authorList>
            <person name="Zhang J."/>
            <person name="Kudrna D."/>
            <person name="Lee S."/>
            <person name="Talag J."/>
            <person name="Welchert J."/>
            <person name="Wing R.A."/>
        </authorList>
    </citation>
    <scope>NUCLEOTIDE SEQUENCE [LARGE SCALE GENOMIC DNA]</scope>
</reference>
<dbReference type="Proteomes" id="UP000026962">
    <property type="component" value="Chromosome 12"/>
</dbReference>
<feature type="domain" description="F-box/LRR-repeat protein 15/At3g58940/PEG3-like LRR" evidence="2">
    <location>
        <begin position="821"/>
        <end position="1037"/>
    </location>
</feature>
<evidence type="ECO:0000256" key="1">
    <source>
        <dbReference type="SAM" id="MobiDB-lite"/>
    </source>
</evidence>
<accession>A0A0E0MP86</accession>
<dbReference type="PANTHER" id="PTHR32141">
    <property type="match status" value="1"/>
</dbReference>
<name>A0A0E0MP86_ORYPU</name>
<dbReference type="eggNOG" id="ENOG502R6HN">
    <property type="taxonomic scope" value="Eukaryota"/>
</dbReference>
<evidence type="ECO:0000313" key="3">
    <source>
        <dbReference type="EnsemblPlants" id="OPUNC12G16020.1"/>
    </source>
</evidence>
<keyword evidence="4" id="KW-1185">Reference proteome</keyword>
<organism evidence="3">
    <name type="scientific">Oryza punctata</name>
    <name type="common">Red rice</name>
    <dbReference type="NCBI Taxonomy" id="4537"/>
    <lineage>
        <taxon>Eukaryota</taxon>
        <taxon>Viridiplantae</taxon>
        <taxon>Streptophyta</taxon>
        <taxon>Embryophyta</taxon>
        <taxon>Tracheophyta</taxon>
        <taxon>Spermatophyta</taxon>
        <taxon>Magnoliopsida</taxon>
        <taxon>Liliopsida</taxon>
        <taxon>Poales</taxon>
        <taxon>Poaceae</taxon>
        <taxon>BOP clade</taxon>
        <taxon>Oryzoideae</taxon>
        <taxon>Oryzeae</taxon>
        <taxon>Oryzinae</taxon>
        <taxon>Oryza</taxon>
    </lineage>
</organism>
<dbReference type="PANTHER" id="PTHR32141:SF168">
    <property type="entry name" value="OS12G0595200 PROTEIN"/>
    <property type="match status" value="1"/>
</dbReference>
<evidence type="ECO:0000259" key="2">
    <source>
        <dbReference type="Pfam" id="PF24758"/>
    </source>
</evidence>
<dbReference type="Pfam" id="PF24758">
    <property type="entry name" value="LRR_At5g56370"/>
    <property type="match status" value="2"/>
</dbReference>
<dbReference type="AlphaFoldDB" id="A0A0E0MP86"/>
<dbReference type="SUPFAM" id="SSF52047">
    <property type="entry name" value="RNI-like"/>
    <property type="match status" value="2"/>
</dbReference>
<dbReference type="EnsemblPlants" id="OPUNC12G16020.1">
    <property type="protein sequence ID" value="OPUNC12G16020.1"/>
    <property type="gene ID" value="OPUNC12G16020"/>
</dbReference>
<feature type="compositionally biased region" description="Gly residues" evidence="1">
    <location>
        <begin position="750"/>
        <end position="759"/>
    </location>
</feature>
<reference evidence="3" key="1">
    <citation type="submission" date="2015-04" db="UniProtKB">
        <authorList>
            <consortium name="EnsemblPlants"/>
        </authorList>
    </citation>
    <scope>IDENTIFICATION</scope>
</reference>
<dbReference type="InterPro" id="IPR055411">
    <property type="entry name" value="LRR_FXL15/At3g58940/PEG3-like"/>
</dbReference>
<feature type="region of interest" description="Disordered" evidence="1">
    <location>
        <begin position="120"/>
        <end position="148"/>
    </location>
</feature>
<sequence length="1160" mass="127863">MEEGRASMVAIAVARLNVPQATQTHATPAADLAPPVADVPHAEWRGLPDDVVARVLIRLPVLDLFRLGYLFSPRWVDIWRAEPLCLHDRQFASPRIAADDVADAIANVLELHVGEGVQFVGVQGGGGSDDDDDGDGGGGNEVAGANGDDLGVIVNPWRGGVVDDDNDHDGGFDVAEDEAEVQDAGVADDSVSGIAVELKHEAADQGGGVVNNSNASAAQDGEGVAGHHRPRFPGGIGADDGVVSDDDLYGHDDIPDGGYEIGRVYSFRVETTRWRPDHLDRWCAALQRGRVREITLANFAIEGYPDLPQGIRDCISLKGLHVFFFTMEADHIDLLEGLRSLGLYGCTGDYGIIARTLRPESEIRKLVIEFSHLGDVAVVTTRLRSLVLYTNEMEGTVTVDDALQFRSLHLCPTRPSRICIGEAPSLRSIGSLDLFNTVLEIKGIVIQAGMVQRAPKMRSVRILGLRVNYTEMGHRVPREVEQILKCFPCLEKLEIMRDDEVIQAEGLLEADDEHIYDGNNFFHGLGCFSRHLRRIYLTDFRGGKYELALGKAILDKAQAGTQFKMVCSPGSNDNITNQLRWAIQNFRMATPNEAVRDGHVTIILKRGGSLLHTPPPCRVSRLPSRRRGMDNIRRSSVTSVMSGFGSSPAALTESTPRALLAPPFNRHADWRGLPDAAVARVLDRLPVLDLFRLGYLFSPRWLHIWRRLPLYLHDHQFTTPPIAAADVADAITHVLELHVGNGVQFVPVQGGGGGGGHGGNEVAAPDGGGADVSSDDEEYNIYDDVIAIAIANDGAIQNGGYEIGRVWCFRVETTPWHNGHLDRWCAALRRGRARVVVLNNLYLPCHTRLPRDLLDGTSLVALHLFFFTVEAYNIDRLRGLGLYGCVWDPGMIERVLHPESEVRELAIHGSMGRTFVIAAAAAATRLRSLRMYNIQVGTVAVDNATELRNLYMCQTRPSKLTINGAPRLRRIISLDIFNTVLEIQGIAIQAGMVEQPPQIRSVRHLGLRVNYTAMVDMLPRQIEQILRSFPRVKLLDILRDDEVTEAEQLLQWNDVHYVGNNFFDGLESFNYHLRWIHLRAFRGGKCEVALMKAMLDKARVLTLLRMEYSPLPSSLPELTLNELDLSLRFFKLQTANDAVRGDRVSFVAADASGSCVRLAA</sequence>
<evidence type="ECO:0000313" key="4">
    <source>
        <dbReference type="Proteomes" id="UP000026962"/>
    </source>
</evidence>
<dbReference type="STRING" id="4537.A0A0E0MP86"/>
<feature type="region of interest" description="Disordered" evidence="1">
    <location>
        <begin position="750"/>
        <end position="773"/>
    </location>
</feature>